<evidence type="ECO:0000256" key="1">
    <source>
        <dbReference type="ARBA" id="ARBA00023015"/>
    </source>
</evidence>
<dbReference type="RefSeq" id="WP_154765615.1">
    <property type="nucleotide sequence ID" value="NZ_WMBT01000010.1"/>
</dbReference>
<dbReference type="GO" id="GO:0003677">
    <property type="term" value="F:DNA binding"/>
    <property type="evidence" value="ECO:0007669"/>
    <property type="project" value="UniProtKB-KW"/>
</dbReference>
<dbReference type="Pfam" id="PF07729">
    <property type="entry name" value="FCD"/>
    <property type="match status" value="1"/>
</dbReference>
<dbReference type="Proteomes" id="UP000481417">
    <property type="component" value="Unassembled WGS sequence"/>
</dbReference>
<accession>A0A6L6HQU6</accession>
<dbReference type="InterPro" id="IPR011711">
    <property type="entry name" value="GntR_C"/>
</dbReference>
<dbReference type="SMART" id="SM00895">
    <property type="entry name" value="FCD"/>
    <property type="match status" value="1"/>
</dbReference>
<dbReference type="CDD" id="cd07377">
    <property type="entry name" value="WHTH_GntR"/>
    <property type="match status" value="1"/>
</dbReference>
<dbReference type="EMBL" id="WMBT01000010">
    <property type="protein sequence ID" value="MTE01544.1"/>
    <property type="molecule type" value="Genomic_DNA"/>
</dbReference>
<name>A0A6L6HQU6_9RHOB</name>
<dbReference type="InterPro" id="IPR008920">
    <property type="entry name" value="TF_FadR/GntR_C"/>
</dbReference>
<dbReference type="InterPro" id="IPR036390">
    <property type="entry name" value="WH_DNA-bd_sf"/>
</dbReference>
<reference evidence="5 6" key="1">
    <citation type="submission" date="2019-11" db="EMBL/GenBank/DDBJ databases">
        <authorList>
            <person name="Lang L."/>
        </authorList>
    </citation>
    <scope>NUCLEOTIDE SEQUENCE [LARGE SCALE GENOMIC DNA]</scope>
    <source>
        <strain evidence="5 6">YIM 132242</strain>
    </source>
</reference>
<dbReference type="SMART" id="SM00345">
    <property type="entry name" value="HTH_GNTR"/>
    <property type="match status" value="1"/>
</dbReference>
<dbReference type="PANTHER" id="PTHR43537">
    <property type="entry name" value="TRANSCRIPTIONAL REGULATOR, GNTR FAMILY"/>
    <property type="match status" value="1"/>
</dbReference>
<dbReference type="SUPFAM" id="SSF46785">
    <property type="entry name" value="Winged helix' DNA-binding domain"/>
    <property type="match status" value="1"/>
</dbReference>
<protein>
    <submittedName>
        <fullName evidence="5">FCD domain-containing protein</fullName>
    </submittedName>
</protein>
<keyword evidence="1" id="KW-0805">Transcription regulation</keyword>
<dbReference type="AlphaFoldDB" id="A0A6L6HQU6"/>
<dbReference type="PANTHER" id="PTHR43537:SF44">
    <property type="entry name" value="GNTR FAMILY REGULATORY PROTEIN"/>
    <property type="match status" value="1"/>
</dbReference>
<dbReference type="Gene3D" id="1.10.10.10">
    <property type="entry name" value="Winged helix-like DNA-binding domain superfamily/Winged helix DNA-binding domain"/>
    <property type="match status" value="1"/>
</dbReference>
<evidence type="ECO:0000313" key="6">
    <source>
        <dbReference type="Proteomes" id="UP000481417"/>
    </source>
</evidence>
<dbReference type="PRINTS" id="PR00035">
    <property type="entry name" value="HTHGNTR"/>
</dbReference>
<feature type="domain" description="HTH gntR-type" evidence="4">
    <location>
        <begin position="17"/>
        <end position="85"/>
    </location>
</feature>
<keyword evidence="2" id="KW-0238">DNA-binding</keyword>
<sequence length="254" mass="27752">MDDGVRTGGLERPGTKRKVMDGVLAGLVDRIVSGDLPEGATLPTETELQEAYGVSRTTLREAMQYVAAQGMVRSRTRAGTVVMPHSQWNYLDPLVLEAAMRHARGDRFYLALIEARQMLEPAAAEMAASRADAAELAEIARAFERMVASEGRDTEAWSQADLEFHAAIIDACGNWVFRQFAIAIRAGLLASLQMTNRYSQTFDHAIGLHGAVLEAIRMRQPARARAAMEALIGTARSDLLEAMRRREGASGPLP</sequence>
<dbReference type="InterPro" id="IPR036388">
    <property type="entry name" value="WH-like_DNA-bd_sf"/>
</dbReference>
<proteinExistence type="predicted"/>
<dbReference type="GO" id="GO:0003700">
    <property type="term" value="F:DNA-binding transcription factor activity"/>
    <property type="evidence" value="ECO:0007669"/>
    <property type="project" value="InterPro"/>
</dbReference>
<dbReference type="Gene3D" id="1.20.120.530">
    <property type="entry name" value="GntR ligand-binding domain-like"/>
    <property type="match status" value="1"/>
</dbReference>
<keyword evidence="3" id="KW-0804">Transcription</keyword>
<dbReference type="Pfam" id="PF00392">
    <property type="entry name" value="GntR"/>
    <property type="match status" value="1"/>
</dbReference>
<dbReference type="PROSITE" id="PS50949">
    <property type="entry name" value="HTH_GNTR"/>
    <property type="match status" value="1"/>
</dbReference>
<evidence type="ECO:0000259" key="4">
    <source>
        <dbReference type="PROSITE" id="PS50949"/>
    </source>
</evidence>
<dbReference type="SUPFAM" id="SSF48008">
    <property type="entry name" value="GntR ligand-binding domain-like"/>
    <property type="match status" value="1"/>
</dbReference>
<comment type="caution">
    <text evidence="5">The sequence shown here is derived from an EMBL/GenBank/DDBJ whole genome shotgun (WGS) entry which is preliminary data.</text>
</comment>
<evidence type="ECO:0000313" key="5">
    <source>
        <dbReference type="EMBL" id="MTE01544.1"/>
    </source>
</evidence>
<evidence type="ECO:0000256" key="2">
    <source>
        <dbReference type="ARBA" id="ARBA00023125"/>
    </source>
</evidence>
<gene>
    <name evidence="5" type="ORF">GIY56_14750</name>
</gene>
<dbReference type="InterPro" id="IPR000524">
    <property type="entry name" value="Tscrpt_reg_HTH_GntR"/>
</dbReference>
<keyword evidence="6" id="KW-1185">Reference proteome</keyword>
<organism evidence="5 6">
    <name type="scientific">Paracoccus lichenicola</name>
    <dbReference type="NCBI Taxonomy" id="2665644"/>
    <lineage>
        <taxon>Bacteria</taxon>
        <taxon>Pseudomonadati</taxon>
        <taxon>Pseudomonadota</taxon>
        <taxon>Alphaproteobacteria</taxon>
        <taxon>Rhodobacterales</taxon>
        <taxon>Paracoccaceae</taxon>
        <taxon>Paracoccus</taxon>
    </lineage>
</organism>
<evidence type="ECO:0000256" key="3">
    <source>
        <dbReference type="ARBA" id="ARBA00023163"/>
    </source>
</evidence>